<feature type="region of interest" description="Disordered" evidence="1">
    <location>
        <begin position="191"/>
        <end position="213"/>
    </location>
</feature>
<dbReference type="AlphaFoldDB" id="A0A378AIS8"/>
<proteinExistence type="predicted"/>
<feature type="compositionally biased region" description="Polar residues" evidence="1">
    <location>
        <begin position="152"/>
        <end position="161"/>
    </location>
</feature>
<gene>
    <name evidence="2" type="ORF">NCTC10313_05762</name>
</gene>
<reference evidence="2 3" key="1">
    <citation type="submission" date="2018-06" db="EMBL/GenBank/DDBJ databases">
        <authorList>
            <consortium name="Pathogen Informatics"/>
            <person name="Doyle S."/>
        </authorList>
    </citation>
    <scope>NUCLEOTIDE SEQUENCE [LARGE SCALE GENOMIC DNA]</scope>
    <source>
        <strain evidence="2 3">NCTC10313</strain>
    </source>
</reference>
<evidence type="ECO:0000313" key="3">
    <source>
        <dbReference type="Proteomes" id="UP000254487"/>
    </source>
</evidence>
<dbReference type="Proteomes" id="UP000254487">
    <property type="component" value="Unassembled WGS sequence"/>
</dbReference>
<organism evidence="2 3">
    <name type="scientific">Klebsiella pneumoniae subsp. ozaenae</name>
    <dbReference type="NCBI Taxonomy" id="574"/>
    <lineage>
        <taxon>Bacteria</taxon>
        <taxon>Pseudomonadati</taxon>
        <taxon>Pseudomonadota</taxon>
        <taxon>Gammaproteobacteria</taxon>
        <taxon>Enterobacterales</taxon>
        <taxon>Enterobacteriaceae</taxon>
        <taxon>Klebsiella/Raoultella group</taxon>
        <taxon>Klebsiella</taxon>
        <taxon>Klebsiella pneumoniae complex</taxon>
    </lineage>
</organism>
<sequence>MKHEGVIAEAEQPIDAAHHARRGAPVGIEGVVRGNVAARFHIGKDIGAAKGVDGLLRIADQQQSRLRLPAPDAAKNPVLLRVGVLKFIDHRHRKTLANGAGQRLAAVAAQRLVKPAEHIVKPQLAAAALFAATASRISTIALASTRSVSVSEEASNDSTALNRGCTGGSPPALVRSSRNDWANFSSASAAGSLTSLPAPKRSLSPSTCPGCRD</sequence>
<dbReference type="EMBL" id="UGLW01000003">
    <property type="protein sequence ID" value="STV10570.1"/>
    <property type="molecule type" value="Genomic_DNA"/>
</dbReference>
<name>A0A378AIS8_KLEPO</name>
<evidence type="ECO:0000256" key="1">
    <source>
        <dbReference type="SAM" id="MobiDB-lite"/>
    </source>
</evidence>
<accession>A0A378AIS8</accession>
<evidence type="ECO:0000313" key="2">
    <source>
        <dbReference type="EMBL" id="STV10570.1"/>
    </source>
</evidence>
<protein>
    <submittedName>
        <fullName evidence="2">Uncharacterized protein</fullName>
    </submittedName>
</protein>
<feature type="region of interest" description="Disordered" evidence="1">
    <location>
        <begin position="152"/>
        <end position="172"/>
    </location>
</feature>